<dbReference type="AlphaFoldDB" id="A0AAF0IRD7"/>
<name>A0AAF0IRD7_9BASI</name>
<evidence type="ECO:0000313" key="4">
    <source>
        <dbReference type="Proteomes" id="UP001214603"/>
    </source>
</evidence>
<dbReference type="SMART" id="SM00273">
    <property type="entry name" value="ENTH"/>
    <property type="match status" value="1"/>
</dbReference>
<organism evidence="3 4">
    <name type="scientific">Malassezia obtusa</name>
    <dbReference type="NCBI Taxonomy" id="76774"/>
    <lineage>
        <taxon>Eukaryota</taxon>
        <taxon>Fungi</taxon>
        <taxon>Dikarya</taxon>
        <taxon>Basidiomycota</taxon>
        <taxon>Ustilaginomycotina</taxon>
        <taxon>Malasseziomycetes</taxon>
        <taxon>Malasseziales</taxon>
        <taxon>Malasseziaceae</taxon>
        <taxon>Malassezia</taxon>
    </lineage>
</organism>
<dbReference type="Gene3D" id="1.25.40.90">
    <property type="match status" value="1"/>
</dbReference>
<dbReference type="Pfam" id="PF01417">
    <property type="entry name" value="ENTH"/>
    <property type="match status" value="1"/>
</dbReference>
<dbReference type="GO" id="GO:0030125">
    <property type="term" value="C:clathrin vesicle coat"/>
    <property type="evidence" value="ECO:0007669"/>
    <property type="project" value="TreeGrafter"/>
</dbReference>
<dbReference type="GO" id="GO:0005768">
    <property type="term" value="C:endosome"/>
    <property type="evidence" value="ECO:0007669"/>
    <property type="project" value="TreeGrafter"/>
</dbReference>
<dbReference type="GO" id="GO:0030276">
    <property type="term" value="F:clathrin binding"/>
    <property type="evidence" value="ECO:0007669"/>
    <property type="project" value="TreeGrafter"/>
</dbReference>
<feature type="region of interest" description="Disordered" evidence="1">
    <location>
        <begin position="214"/>
        <end position="237"/>
    </location>
</feature>
<dbReference type="GO" id="GO:0005543">
    <property type="term" value="F:phospholipid binding"/>
    <property type="evidence" value="ECO:0007669"/>
    <property type="project" value="TreeGrafter"/>
</dbReference>
<dbReference type="GO" id="GO:0005886">
    <property type="term" value="C:plasma membrane"/>
    <property type="evidence" value="ECO:0007669"/>
    <property type="project" value="TreeGrafter"/>
</dbReference>
<accession>A0AAF0IRD7</accession>
<feature type="domain" description="ENTH" evidence="2">
    <location>
        <begin position="27"/>
        <end position="156"/>
    </location>
</feature>
<feature type="compositionally biased region" description="Polar residues" evidence="1">
    <location>
        <begin position="407"/>
        <end position="416"/>
    </location>
</feature>
<evidence type="ECO:0000313" key="3">
    <source>
        <dbReference type="EMBL" id="WFD02465.1"/>
    </source>
</evidence>
<dbReference type="GO" id="GO:0006895">
    <property type="term" value="P:Golgi to endosome transport"/>
    <property type="evidence" value="ECO:0007669"/>
    <property type="project" value="TreeGrafter"/>
</dbReference>
<dbReference type="PANTHER" id="PTHR12276:SF45">
    <property type="entry name" value="CLATHRIN INTERACTOR 1"/>
    <property type="match status" value="1"/>
</dbReference>
<sequence>MDLEEIGQKLSNLTFYDLKTFYTQAKNYALNISEIEAKVREATNDDPWGASSTLMQEIAQAHDFNEIMPTIFRRFMEKEARDWRQIYKALQLLEYIVKHGSERVVDEARAHLSTIKILRNFHYIDEKGKDQGINVRNRAKELAILLSDVDMIRAERRKARANRAKYQGRSNTDFVPGSGGGRYGGFGSDSYYSGTSGIGPSSYAAAAEPEYDEYDAGDDERVPHPTSTRTSHAPAAPAQPAVADLFSFDDEEASAAPAAASATAPGAAPAAAKPPPPAAAAVFDEFDEFQSAPATSSKPAAPAAGAPAPSKPAKGNLFDFLDDAPPAQSAGSTTVAPAPAPAPAKPAQAPASAAKPSQAPAKSSTVVPTPTAAASASSTFDDLWATSRGKPMQADDKGKKSMAQLAKDQTSHSVWGSDTAPKPSGQSKDLFDLL</sequence>
<dbReference type="InterPro" id="IPR008942">
    <property type="entry name" value="ENTH_VHS"/>
</dbReference>
<gene>
    <name evidence="3" type="primary">ENT3</name>
    <name evidence="3" type="ORF">MOBT1_001148</name>
</gene>
<dbReference type="EMBL" id="CP119935">
    <property type="protein sequence ID" value="WFD02465.1"/>
    <property type="molecule type" value="Genomic_DNA"/>
</dbReference>
<dbReference type="SUPFAM" id="SSF48464">
    <property type="entry name" value="ENTH/VHS domain"/>
    <property type="match status" value="1"/>
</dbReference>
<evidence type="ECO:0000256" key="1">
    <source>
        <dbReference type="SAM" id="MobiDB-lite"/>
    </source>
</evidence>
<feature type="compositionally biased region" description="Low complexity" evidence="1">
    <location>
        <begin position="345"/>
        <end position="379"/>
    </location>
</feature>
<dbReference type="CDD" id="cd16992">
    <property type="entry name" value="ENTH_Ent3"/>
    <property type="match status" value="1"/>
</dbReference>
<dbReference type="GO" id="GO:0006897">
    <property type="term" value="P:endocytosis"/>
    <property type="evidence" value="ECO:0007669"/>
    <property type="project" value="TreeGrafter"/>
</dbReference>
<protein>
    <submittedName>
        <fullName evidence="3">Epsin-3, clathrin recruitment and traffic between the Golgi and endosome</fullName>
    </submittedName>
</protein>
<dbReference type="PROSITE" id="PS50942">
    <property type="entry name" value="ENTH"/>
    <property type="match status" value="1"/>
</dbReference>
<dbReference type="GO" id="GO:0005829">
    <property type="term" value="C:cytosol"/>
    <property type="evidence" value="ECO:0007669"/>
    <property type="project" value="GOC"/>
</dbReference>
<feature type="region of interest" description="Disordered" evidence="1">
    <location>
        <begin position="290"/>
        <end position="434"/>
    </location>
</feature>
<reference evidence="3" key="1">
    <citation type="submission" date="2023-03" db="EMBL/GenBank/DDBJ databases">
        <title>Mating type loci evolution in Malassezia.</title>
        <authorList>
            <person name="Coelho M.A."/>
        </authorList>
    </citation>
    <scope>NUCLEOTIDE SEQUENCE</scope>
    <source>
        <strain evidence="3">CBS 7876</strain>
    </source>
</reference>
<dbReference type="InterPro" id="IPR013809">
    <property type="entry name" value="ENTH"/>
</dbReference>
<dbReference type="PANTHER" id="PTHR12276">
    <property type="entry name" value="EPSIN/ENT-RELATED"/>
    <property type="match status" value="1"/>
</dbReference>
<dbReference type="FunFam" id="1.25.40.90:FF:000006">
    <property type="entry name" value="Clathrin interactor 1"/>
    <property type="match status" value="1"/>
</dbReference>
<evidence type="ECO:0000259" key="2">
    <source>
        <dbReference type="PROSITE" id="PS50942"/>
    </source>
</evidence>
<dbReference type="Proteomes" id="UP001214603">
    <property type="component" value="Chromosome 2"/>
</dbReference>
<feature type="compositionally biased region" description="Low complexity" evidence="1">
    <location>
        <begin position="291"/>
        <end position="314"/>
    </location>
</feature>
<keyword evidence="4" id="KW-1185">Reference proteome</keyword>
<proteinExistence type="predicted"/>